<keyword evidence="6" id="KW-1185">Reference proteome</keyword>
<dbReference type="PANTHER" id="PTHR43343">
    <property type="entry name" value="PEPTIDASE S12"/>
    <property type="match status" value="1"/>
</dbReference>
<dbReference type="InterPro" id="IPR051201">
    <property type="entry name" value="Chloro_Bact_Ser_Proteases"/>
</dbReference>
<dbReference type="GO" id="GO:0004252">
    <property type="term" value="F:serine-type endopeptidase activity"/>
    <property type="evidence" value="ECO:0007669"/>
    <property type="project" value="InterPro"/>
</dbReference>
<gene>
    <name evidence="5" type="ORF">NC799_06455</name>
</gene>
<dbReference type="Pfam" id="PF13365">
    <property type="entry name" value="Trypsin_2"/>
    <property type="match status" value="1"/>
</dbReference>
<keyword evidence="4" id="KW-0812">Transmembrane</keyword>
<dbReference type="AlphaFoldDB" id="A0A9X3WDP5"/>
<organism evidence="5 6">
    <name type="scientific">Aquibacillus salsiterrae</name>
    <dbReference type="NCBI Taxonomy" id="2950439"/>
    <lineage>
        <taxon>Bacteria</taxon>
        <taxon>Bacillati</taxon>
        <taxon>Bacillota</taxon>
        <taxon>Bacilli</taxon>
        <taxon>Bacillales</taxon>
        <taxon>Bacillaceae</taxon>
        <taxon>Aquibacillus</taxon>
    </lineage>
</organism>
<sequence length="385" mass="42830">MIKSHKVLFPITLSIILIILTVLLMVRININWKETPITIKNTLAMEATTEKNKDLQTIIHESQKNVVQIEATGQFSQKIGSGFLYNDKGDIITNAHVIEEADSITVKLANAKTYPAALVGSSKKNDVAVIRVPELSSQPPVDIDAQYNVELGNDIIALGSPLGFQNSVSLGIISGTDRTFNIDDYDYSDVYQISASIIQGNSGGPLIDRATGKVIAINAAGSEEGSIGFSIPISSVIEQVNKWSKEADSKDLIYDTSSPNKINPKEMKSDASYIANYFFDSLAIRDYLNAYALLGSDWQTKTNYQAFRQDYLYFVDLKVEEQSNTFNDKTKQVDLVYNVQTKVKKPNQEIKVEIYTFEFLIGKENDQLKILNGERKLAGTKEEDQ</sequence>
<keyword evidence="2" id="KW-0378">Hydrolase</keyword>
<evidence type="ECO:0000256" key="2">
    <source>
        <dbReference type="ARBA" id="ARBA00022801"/>
    </source>
</evidence>
<dbReference type="GO" id="GO:0006508">
    <property type="term" value="P:proteolysis"/>
    <property type="evidence" value="ECO:0007669"/>
    <property type="project" value="UniProtKB-KW"/>
</dbReference>
<keyword evidence="4" id="KW-1133">Transmembrane helix</keyword>
<dbReference type="InterPro" id="IPR001940">
    <property type="entry name" value="Peptidase_S1C"/>
</dbReference>
<dbReference type="Gene3D" id="2.40.10.120">
    <property type="match status" value="1"/>
</dbReference>
<keyword evidence="1 5" id="KW-0645">Protease</keyword>
<evidence type="ECO:0000256" key="3">
    <source>
        <dbReference type="ARBA" id="ARBA00022825"/>
    </source>
</evidence>
<protein>
    <submittedName>
        <fullName evidence="5">S1C family serine protease</fullName>
    </submittedName>
</protein>
<evidence type="ECO:0000256" key="1">
    <source>
        <dbReference type="ARBA" id="ARBA00022670"/>
    </source>
</evidence>
<evidence type="ECO:0000313" key="6">
    <source>
        <dbReference type="Proteomes" id="UP001145069"/>
    </source>
</evidence>
<dbReference type="SUPFAM" id="SSF50494">
    <property type="entry name" value="Trypsin-like serine proteases"/>
    <property type="match status" value="1"/>
</dbReference>
<dbReference type="RefSeq" id="WP_272445558.1">
    <property type="nucleotide sequence ID" value="NZ_JAMQKC010000003.1"/>
</dbReference>
<keyword evidence="4" id="KW-0472">Membrane</keyword>
<evidence type="ECO:0000256" key="4">
    <source>
        <dbReference type="SAM" id="Phobius"/>
    </source>
</evidence>
<evidence type="ECO:0000313" key="5">
    <source>
        <dbReference type="EMBL" id="MDC3416556.1"/>
    </source>
</evidence>
<dbReference type="InterPro" id="IPR009003">
    <property type="entry name" value="Peptidase_S1_PA"/>
</dbReference>
<reference evidence="5" key="1">
    <citation type="submission" date="2022-06" db="EMBL/GenBank/DDBJ databases">
        <title>Aquibacillus sp. a new bacterium isolated from soil saline samples.</title>
        <authorList>
            <person name="Galisteo C."/>
            <person name="De La Haba R."/>
            <person name="Sanchez-Porro C."/>
            <person name="Ventosa A."/>
        </authorList>
    </citation>
    <scope>NUCLEOTIDE SEQUENCE</scope>
    <source>
        <strain evidence="5">3ASR75-54</strain>
    </source>
</reference>
<dbReference type="PANTHER" id="PTHR43343:SF3">
    <property type="entry name" value="PROTEASE DO-LIKE 8, CHLOROPLASTIC"/>
    <property type="match status" value="1"/>
</dbReference>
<proteinExistence type="predicted"/>
<accession>A0A9X3WDP5</accession>
<feature type="transmembrane region" description="Helical" evidence="4">
    <location>
        <begin position="7"/>
        <end position="26"/>
    </location>
</feature>
<name>A0A9X3WDP5_9BACI</name>
<dbReference type="Proteomes" id="UP001145069">
    <property type="component" value="Unassembled WGS sequence"/>
</dbReference>
<comment type="caution">
    <text evidence="5">The sequence shown here is derived from an EMBL/GenBank/DDBJ whole genome shotgun (WGS) entry which is preliminary data.</text>
</comment>
<dbReference type="EMBL" id="JAMQKC010000003">
    <property type="protein sequence ID" value="MDC3416556.1"/>
    <property type="molecule type" value="Genomic_DNA"/>
</dbReference>
<keyword evidence="3" id="KW-0720">Serine protease</keyword>
<dbReference type="PRINTS" id="PR00834">
    <property type="entry name" value="PROTEASES2C"/>
</dbReference>